<evidence type="ECO:0000313" key="1">
    <source>
        <dbReference type="EMBL" id="MER6983282.1"/>
    </source>
</evidence>
<keyword evidence="1" id="KW-0418">Kinase</keyword>
<evidence type="ECO:0000313" key="2">
    <source>
        <dbReference type="Proteomes" id="UP001458415"/>
    </source>
</evidence>
<name>A0ABV1WGH3_9ACTN</name>
<dbReference type="Proteomes" id="UP001458415">
    <property type="component" value="Unassembled WGS sequence"/>
</dbReference>
<keyword evidence="1" id="KW-0808">Transferase</keyword>
<organism evidence="1 2">
    <name type="scientific">Streptomyces carpinensis</name>
    <dbReference type="NCBI Taxonomy" id="66369"/>
    <lineage>
        <taxon>Bacteria</taxon>
        <taxon>Bacillati</taxon>
        <taxon>Actinomycetota</taxon>
        <taxon>Actinomycetes</taxon>
        <taxon>Kitasatosporales</taxon>
        <taxon>Streptomycetaceae</taxon>
        <taxon>Streptomyces</taxon>
    </lineage>
</organism>
<protein>
    <submittedName>
        <fullName evidence="1">Sugar kinase</fullName>
    </submittedName>
</protein>
<feature type="non-terminal residue" evidence="1">
    <location>
        <position position="1"/>
    </location>
</feature>
<reference evidence="1 2" key="1">
    <citation type="submission" date="2024-06" db="EMBL/GenBank/DDBJ databases">
        <title>The Natural Products Discovery Center: Release of the First 8490 Sequenced Strains for Exploring Actinobacteria Biosynthetic Diversity.</title>
        <authorList>
            <person name="Kalkreuter E."/>
            <person name="Kautsar S.A."/>
            <person name="Yang D."/>
            <person name="Bader C.D."/>
            <person name="Teijaro C.N."/>
            <person name="Fluegel L."/>
            <person name="Davis C.M."/>
            <person name="Simpson J.R."/>
            <person name="Lauterbach L."/>
            <person name="Steele A.D."/>
            <person name="Gui C."/>
            <person name="Meng S."/>
            <person name="Li G."/>
            <person name="Viehrig K."/>
            <person name="Ye F."/>
            <person name="Su P."/>
            <person name="Kiefer A.F."/>
            <person name="Nichols A."/>
            <person name="Cepeda A.J."/>
            <person name="Yan W."/>
            <person name="Fan B."/>
            <person name="Jiang Y."/>
            <person name="Adhikari A."/>
            <person name="Zheng C.-J."/>
            <person name="Schuster L."/>
            <person name="Cowan T.M."/>
            <person name="Smanski M.J."/>
            <person name="Chevrette M.G."/>
            <person name="De Carvalho L.P.S."/>
            <person name="Shen B."/>
        </authorList>
    </citation>
    <scope>NUCLEOTIDE SEQUENCE [LARGE SCALE GENOMIC DNA]</scope>
    <source>
        <strain evidence="1 2">NPDC000634</strain>
    </source>
</reference>
<dbReference type="EMBL" id="JBEPCU010001317">
    <property type="protein sequence ID" value="MER6983282.1"/>
    <property type="molecule type" value="Genomic_DNA"/>
</dbReference>
<comment type="caution">
    <text evidence="1">The sequence shown here is derived from an EMBL/GenBank/DDBJ whole genome shotgun (WGS) entry which is preliminary data.</text>
</comment>
<accession>A0ABV1WGH3</accession>
<keyword evidence="2" id="KW-1185">Reference proteome</keyword>
<sequence length="47" mass="5086">RLGPDAVTVGAAILPLADFFARGGRRAEPATEVRLPAWKSALEERRP</sequence>
<dbReference type="GO" id="GO:0016301">
    <property type="term" value="F:kinase activity"/>
    <property type="evidence" value="ECO:0007669"/>
    <property type="project" value="UniProtKB-KW"/>
</dbReference>
<proteinExistence type="predicted"/>
<gene>
    <name evidence="1" type="ORF">ABT317_41595</name>
</gene>